<dbReference type="InterPro" id="IPR040676">
    <property type="entry name" value="DUF5641"/>
</dbReference>
<dbReference type="GO" id="GO:0003676">
    <property type="term" value="F:nucleic acid binding"/>
    <property type="evidence" value="ECO:0007669"/>
    <property type="project" value="InterPro"/>
</dbReference>
<dbReference type="PANTHER" id="PTHR47331">
    <property type="entry name" value="PHD-TYPE DOMAIN-CONTAINING PROTEIN"/>
    <property type="match status" value="1"/>
</dbReference>
<protein>
    <submittedName>
        <fullName evidence="4">Integrase catalytic domain-containing protein</fullName>
    </submittedName>
</protein>
<evidence type="ECO:0000256" key="1">
    <source>
        <dbReference type="SAM" id="MobiDB-lite"/>
    </source>
</evidence>
<name>A0A914XD14_9BILA</name>
<dbReference type="SUPFAM" id="SSF53098">
    <property type="entry name" value="Ribonuclease H-like"/>
    <property type="match status" value="1"/>
</dbReference>
<reference evidence="4" key="1">
    <citation type="submission" date="2022-11" db="UniProtKB">
        <authorList>
            <consortium name="WormBaseParasite"/>
        </authorList>
    </citation>
    <scope>IDENTIFICATION</scope>
</reference>
<dbReference type="Pfam" id="PF17921">
    <property type="entry name" value="Integrase_H2C2"/>
    <property type="match status" value="1"/>
</dbReference>
<dbReference type="GO" id="GO:0015074">
    <property type="term" value="P:DNA integration"/>
    <property type="evidence" value="ECO:0007669"/>
    <property type="project" value="InterPro"/>
</dbReference>
<keyword evidence="3" id="KW-1185">Reference proteome</keyword>
<accession>A0A914XD14</accession>
<dbReference type="InterPro" id="IPR001584">
    <property type="entry name" value="Integrase_cat-core"/>
</dbReference>
<feature type="region of interest" description="Disordered" evidence="1">
    <location>
        <begin position="1"/>
        <end position="29"/>
    </location>
</feature>
<dbReference type="Gene3D" id="1.10.340.70">
    <property type="match status" value="1"/>
</dbReference>
<dbReference type="InterPro" id="IPR012337">
    <property type="entry name" value="RNaseH-like_sf"/>
</dbReference>
<evidence type="ECO:0000313" key="3">
    <source>
        <dbReference type="Proteomes" id="UP000887566"/>
    </source>
</evidence>
<dbReference type="InterPro" id="IPR036397">
    <property type="entry name" value="RNaseH_sf"/>
</dbReference>
<feature type="domain" description="Integrase catalytic" evidence="2">
    <location>
        <begin position="134"/>
        <end position="335"/>
    </location>
</feature>
<sequence length="440" mass="50316">MMSLAEEELIRQAQRSHPPEHGEVEGLGSQKDGRGLLVCTGRLINSSLPKKAKRPIYLPRKSRTTELLILQVHQSDFHCGTQHTLTQLRKQYWIPKGRAMVKAAVHKHCMPCRRSKATPFALPMMPALPKERVTQAAPFKNTGLDYLGPIMVRDQDSRVKIWICLFTCLVTRAIHLEYVTEMTTEAFINAFRRFIARRGRPDMIILDNAKQFLLAEKTLHTIWSASTQDVNVVDYFANEHIKWKFIPELATWHGGMYERMVAMVKKAYHAAIGRKLLTIEQVSTLLPEIEAIVNCRPLTYVGEDTTAGHILRPIDFIIPHCQPGLSPLMKVEGEEEYKPDGPNSQEKLIATWNKTLLILNHFWTLWRSDYLTSLREQQQRFHLEPRGRARYAPQAGEVVLIRDDIVPCGLWRLGKVEEVTASNDNEIRVAKVKVANGHVL</sequence>
<evidence type="ECO:0000259" key="2">
    <source>
        <dbReference type="PROSITE" id="PS50994"/>
    </source>
</evidence>
<dbReference type="Gene3D" id="3.30.420.10">
    <property type="entry name" value="Ribonuclease H-like superfamily/Ribonuclease H"/>
    <property type="match status" value="1"/>
</dbReference>
<dbReference type="Pfam" id="PF18701">
    <property type="entry name" value="DUF5641"/>
    <property type="match status" value="1"/>
</dbReference>
<dbReference type="PROSITE" id="PS50994">
    <property type="entry name" value="INTEGRASE"/>
    <property type="match status" value="1"/>
</dbReference>
<dbReference type="Proteomes" id="UP000887566">
    <property type="component" value="Unplaced"/>
</dbReference>
<dbReference type="PANTHER" id="PTHR47331:SF1">
    <property type="entry name" value="GAG-LIKE PROTEIN"/>
    <property type="match status" value="1"/>
</dbReference>
<dbReference type="AlphaFoldDB" id="A0A914XD14"/>
<dbReference type="WBParaSite" id="PSAMB.scaffold749size42037.g8468.t1">
    <property type="protein sequence ID" value="PSAMB.scaffold749size42037.g8468.t1"/>
    <property type="gene ID" value="PSAMB.scaffold749size42037.g8468"/>
</dbReference>
<organism evidence="3 4">
    <name type="scientific">Plectus sambesii</name>
    <dbReference type="NCBI Taxonomy" id="2011161"/>
    <lineage>
        <taxon>Eukaryota</taxon>
        <taxon>Metazoa</taxon>
        <taxon>Ecdysozoa</taxon>
        <taxon>Nematoda</taxon>
        <taxon>Chromadorea</taxon>
        <taxon>Plectida</taxon>
        <taxon>Plectina</taxon>
        <taxon>Plectoidea</taxon>
        <taxon>Plectidae</taxon>
        <taxon>Plectus</taxon>
    </lineage>
</organism>
<dbReference type="InterPro" id="IPR041588">
    <property type="entry name" value="Integrase_H2C2"/>
</dbReference>
<proteinExistence type="predicted"/>
<evidence type="ECO:0000313" key="4">
    <source>
        <dbReference type="WBParaSite" id="PSAMB.scaffold749size42037.g8468.t1"/>
    </source>
</evidence>